<dbReference type="STRING" id="696125.BARCL_1034"/>
<name>E6YIM7_BARC7</name>
<sequence>MKTHNTPATNSEIYENSEIYDNPATDSGIYDTPATNSEIYDNPATDSGIYDTPATNSEIYGNPATDSGIYDTPATNSEIYENSEIYGNPAIDSGIYDTPATNSEIYENSEIYGNSATDSEIYENYDTYKKNKELVSLTKKELIIKIANDPSVQEQATKIRNLSQIVFGKSEILNNEIEQINNHPSLGKVFHKQVLESYKSFSKLAGRKIFFIKTQERKTAEENIPILSQAIKEYMEVVKHSKDKILQNYQKERKSFILIQNNFSKEVTDILNLPRNMWHKTLEQNNNINVNKELSNFLNQVNSCLSKDELAMLRNNEYKLLAKNTNIPENNAKDFILIFKKAQSLQNEINRLNQSSPQKMRTMVITH</sequence>
<evidence type="ECO:0000256" key="1">
    <source>
        <dbReference type="SAM" id="MobiDB-lite"/>
    </source>
</evidence>
<dbReference type="SMR" id="E6YIM7"/>
<feature type="compositionally biased region" description="Polar residues" evidence="1">
    <location>
        <begin position="1"/>
        <end position="14"/>
    </location>
</feature>
<protein>
    <submittedName>
        <fullName evidence="2">Bartonella effector protein (Bep) substrate of VirB T4SS</fullName>
    </submittedName>
</protein>
<evidence type="ECO:0000313" key="3">
    <source>
        <dbReference type="Proteomes" id="UP000009101"/>
    </source>
</evidence>
<dbReference type="eggNOG" id="COG2184">
    <property type="taxonomic scope" value="Bacteria"/>
</dbReference>
<feature type="region of interest" description="Disordered" evidence="1">
    <location>
        <begin position="1"/>
        <end position="74"/>
    </location>
</feature>
<reference evidence="3" key="1">
    <citation type="submission" date="2009-11" db="EMBL/GenBank/DDBJ databases">
        <title>Genome sequencing of Bartonella species and comparative genomics.</title>
        <authorList>
            <person name="Engel P."/>
            <person name="Salzburger W."/>
            <person name="Marius L."/>
            <person name="Chao-Chin C."/>
            <person name="Soichi M."/>
            <person name="Christa L."/>
            <person name="Alexandra C."/>
            <person name="Aurelie L."/>
            <person name="Claudine M."/>
            <person name="Stephan S.C."/>
            <person name="Christoph D."/>
        </authorList>
    </citation>
    <scope>NUCLEOTIDE SEQUENCE [LARGE SCALE GENOMIC DNA]</scope>
    <source>
        <strain evidence="3">CIP 104772 / 73</strain>
    </source>
</reference>
<dbReference type="RefSeq" id="WP_013545344.1">
    <property type="nucleotide sequence ID" value="NC_014932.1"/>
</dbReference>
<gene>
    <name evidence="2" type="ordered locus">BARCL_1034</name>
</gene>
<dbReference type="InterPro" id="IPR011050">
    <property type="entry name" value="Pectin_lyase_fold/virulence"/>
</dbReference>
<reference evidence="2 3" key="2">
    <citation type="journal article" date="2011" name="PLoS Genet.">
        <title>Parallel evolution of a type IV secretion system in radiating lineages of the host-restricted bacterial pathogen Bartonella.</title>
        <authorList>
            <person name="Engel P."/>
            <person name="Salzburger W."/>
            <person name="Liesch M."/>
            <person name="Chang C.C."/>
            <person name="Maruyama S."/>
            <person name="Lanz C."/>
            <person name="Calteau A."/>
            <person name="Lajus A."/>
            <person name="Medigue C."/>
            <person name="Schuster S.C."/>
            <person name="Dehio C."/>
        </authorList>
    </citation>
    <scope>NUCLEOTIDE SEQUENCE [LARGE SCALE GENOMIC DNA]</scope>
    <source>
        <strain evidence="3">CIP 104772 / 73</strain>
    </source>
</reference>
<keyword evidence="3" id="KW-1185">Reference proteome</keyword>
<dbReference type="SUPFAM" id="SSF51126">
    <property type="entry name" value="Pectin lyase-like"/>
    <property type="match status" value="1"/>
</dbReference>
<dbReference type="Proteomes" id="UP000009101">
    <property type="component" value="Chromosome"/>
</dbReference>
<accession>E6YIM7</accession>
<dbReference type="OrthoDB" id="7921411at2"/>
<dbReference type="NCBIfam" id="NF033856">
    <property type="entry name" value="T4SS_effec_BID"/>
    <property type="match status" value="1"/>
</dbReference>
<dbReference type="EMBL" id="FN645454">
    <property type="protein sequence ID" value="CBI76715.1"/>
    <property type="molecule type" value="Genomic_DNA"/>
</dbReference>
<dbReference type="HOGENOM" id="CLU_753681_0_0_5"/>
<organism evidence="2 3">
    <name type="scientific">Bartonella clarridgeiae (strain CCUG 45776 / CIP 104772 / 73)</name>
    <dbReference type="NCBI Taxonomy" id="696125"/>
    <lineage>
        <taxon>Bacteria</taxon>
        <taxon>Pseudomonadati</taxon>
        <taxon>Pseudomonadota</taxon>
        <taxon>Alphaproteobacteria</taxon>
        <taxon>Hyphomicrobiales</taxon>
        <taxon>Bartonellaceae</taxon>
        <taxon>Bartonella</taxon>
    </lineage>
</organism>
<dbReference type="AlphaFoldDB" id="E6YIM7"/>
<proteinExistence type="predicted"/>
<dbReference type="KEGG" id="bcd:BARCL_1034"/>
<evidence type="ECO:0000313" key="2">
    <source>
        <dbReference type="EMBL" id="CBI76715.1"/>
    </source>
</evidence>